<proteinExistence type="predicted"/>
<dbReference type="AlphaFoldDB" id="A0A382MXT8"/>
<name>A0A382MXT8_9ZZZZ</name>
<gene>
    <name evidence="1" type="ORF">METZ01_LOCUS305992</name>
</gene>
<dbReference type="EMBL" id="UINC01096337">
    <property type="protein sequence ID" value="SVC53138.1"/>
    <property type="molecule type" value="Genomic_DNA"/>
</dbReference>
<feature type="non-terminal residue" evidence="1">
    <location>
        <position position="24"/>
    </location>
</feature>
<reference evidence="1" key="1">
    <citation type="submission" date="2018-05" db="EMBL/GenBank/DDBJ databases">
        <authorList>
            <person name="Lanie J.A."/>
            <person name="Ng W.-L."/>
            <person name="Kazmierczak K.M."/>
            <person name="Andrzejewski T.M."/>
            <person name="Davidsen T.M."/>
            <person name="Wayne K.J."/>
            <person name="Tettelin H."/>
            <person name="Glass J.I."/>
            <person name="Rusch D."/>
            <person name="Podicherti R."/>
            <person name="Tsui H.-C.T."/>
            <person name="Winkler M.E."/>
        </authorList>
    </citation>
    <scope>NUCLEOTIDE SEQUENCE</scope>
</reference>
<sequence>MGNKTNHFIEFKNSIRSGFNKTFD</sequence>
<organism evidence="1">
    <name type="scientific">marine metagenome</name>
    <dbReference type="NCBI Taxonomy" id="408172"/>
    <lineage>
        <taxon>unclassified sequences</taxon>
        <taxon>metagenomes</taxon>
        <taxon>ecological metagenomes</taxon>
    </lineage>
</organism>
<evidence type="ECO:0000313" key="1">
    <source>
        <dbReference type="EMBL" id="SVC53138.1"/>
    </source>
</evidence>
<protein>
    <submittedName>
        <fullName evidence="1">Uncharacterized protein</fullName>
    </submittedName>
</protein>
<accession>A0A382MXT8</accession>